<dbReference type="InterPro" id="IPR025286">
    <property type="entry name" value="MOFRL_assoc_dom"/>
</dbReference>
<reference evidence="3 4" key="1">
    <citation type="journal article" date="2016" name="Int. J. Syst. Evol. Microbiol.">
        <title>Acidipila dinghuensis sp. nov., an acidobacterium isolated from forest soil.</title>
        <authorList>
            <person name="Jiang Y.W."/>
            <person name="Wang J."/>
            <person name="Chen M.H."/>
            <person name="Lv Y.Y."/>
            <person name="Qiu L.H."/>
        </authorList>
    </citation>
    <scope>NUCLEOTIDE SEQUENCE [LARGE SCALE GENOMIC DNA]</scope>
    <source>
        <strain evidence="3 4">DHOF10</strain>
    </source>
</reference>
<feature type="domain" description="MOFRL-associated" evidence="2">
    <location>
        <begin position="14"/>
        <end position="257"/>
    </location>
</feature>
<dbReference type="SUPFAM" id="SSF82544">
    <property type="entry name" value="GckA/TtuD-like"/>
    <property type="match status" value="1"/>
</dbReference>
<name>A0A4Q1SDB3_9BACT</name>
<evidence type="ECO:0000313" key="4">
    <source>
        <dbReference type="Proteomes" id="UP000290253"/>
    </source>
</evidence>
<dbReference type="OrthoDB" id="9766552at2"/>
<evidence type="ECO:0000313" key="3">
    <source>
        <dbReference type="EMBL" id="RXS95067.1"/>
    </source>
</evidence>
<dbReference type="PANTHER" id="PTHR12227">
    <property type="entry name" value="GLYCERATE KINASE"/>
    <property type="match status" value="1"/>
</dbReference>
<dbReference type="GO" id="GO:0005737">
    <property type="term" value="C:cytoplasm"/>
    <property type="evidence" value="ECO:0007669"/>
    <property type="project" value="TreeGrafter"/>
</dbReference>
<keyword evidence="4" id="KW-1185">Reference proteome</keyword>
<evidence type="ECO:0000259" key="1">
    <source>
        <dbReference type="Pfam" id="PF05161"/>
    </source>
</evidence>
<evidence type="ECO:0000259" key="2">
    <source>
        <dbReference type="Pfam" id="PF13660"/>
    </source>
</evidence>
<dbReference type="InterPro" id="IPR037035">
    <property type="entry name" value="GK-like_C_sf"/>
</dbReference>
<accession>A0A4Q1SDB3</accession>
<dbReference type="Pfam" id="PF05161">
    <property type="entry name" value="MOFRL"/>
    <property type="match status" value="1"/>
</dbReference>
<dbReference type="InterPro" id="IPR038614">
    <property type="entry name" value="GK_N_sf"/>
</dbReference>
<dbReference type="GO" id="GO:0008887">
    <property type="term" value="F:glycerate kinase activity"/>
    <property type="evidence" value="ECO:0007669"/>
    <property type="project" value="InterPro"/>
</dbReference>
<gene>
    <name evidence="3" type="ORF">ESZ00_10620</name>
</gene>
<dbReference type="RefSeq" id="WP_129208236.1">
    <property type="nucleotide sequence ID" value="NZ_BMGU01000003.1"/>
</dbReference>
<comment type="caution">
    <text evidence="3">The sequence shown here is derived from an EMBL/GenBank/DDBJ whole genome shotgun (WGS) entry which is preliminary data.</text>
</comment>
<proteinExistence type="predicted"/>
<dbReference type="Proteomes" id="UP000290253">
    <property type="component" value="Unassembled WGS sequence"/>
</dbReference>
<dbReference type="PANTHER" id="PTHR12227:SF0">
    <property type="entry name" value="GLYCERATE KINASE"/>
    <property type="match status" value="1"/>
</dbReference>
<protein>
    <submittedName>
        <fullName evidence="3">DUF4147 domain-containing protein</fullName>
    </submittedName>
</protein>
<dbReference type="Gene3D" id="3.40.50.10180">
    <property type="entry name" value="Glycerate kinase, MOFRL-like N-terminal domain"/>
    <property type="match status" value="1"/>
</dbReference>
<dbReference type="InterPro" id="IPR039760">
    <property type="entry name" value="MOFRL_protein"/>
</dbReference>
<sequence>MIAVSALETLHADAHAIFQYALESCNVAPAFDRHIRFEGRTIHRMTATPPASLSLESAKRVLVIALGKAALPMLEATLERLPPGISYRGVCSAPSIPKKRNWRIHYYEGGHPLPTEGSFAAAREALKQLRHAKKDTFVLFLVSGGGSAMMELPLDPRISLDDAIAFHETLVASGATITEINTVRKHFSAVKAGRLAMAAPDSPKLTLLLADVPLKDLGAVASSPTLPDHSTRAECFAVLERYNLLEKFPQSVREYFESLDRTAAPENPESHPAFTNAQFETLLSNFDFVEAASEHARSLGYQVVIDNSCDDWDYRDASRYLLTRFHQLRETTPRLCLLSSGEVTVAIDGPSGCGGRNQQFALDAALQLAAAPGENIAVLSAGSDGIDGNSPAAGAIADPTTVERARSYGFSPEESLARFDTCPLFTALGDTIVTGPTGNNLRDLRILLS</sequence>
<dbReference type="InterPro" id="IPR007835">
    <property type="entry name" value="MOFRL"/>
</dbReference>
<feature type="domain" description="MOFRL" evidence="1">
    <location>
        <begin position="336"/>
        <end position="443"/>
    </location>
</feature>
<dbReference type="Gene3D" id="3.40.1480.10">
    <property type="entry name" value="MOFRL domain"/>
    <property type="match status" value="1"/>
</dbReference>
<dbReference type="Pfam" id="PF13660">
    <property type="entry name" value="DUF4147"/>
    <property type="match status" value="1"/>
</dbReference>
<dbReference type="EMBL" id="SDMK01000002">
    <property type="protein sequence ID" value="RXS95067.1"/>
    <property type="molecule type" value="Genomic_DNA"/>
</dbReference>
<dbReference type="AlphaFoldDB" id="A0A4Q1SDB3"/>
<organism evidence="3 4">
    <name type="scientific">Silvibacterium dinghuense</name>
    <dbReference type="NCBI Taxonomy" id="1560006"/>
    <lineage>
        <taxon>Bacteria</taxon>
        <taxon>Pseudomonadati</taxon>
        <taxon>Acidobacteriota</taxon>
        <taxon>Terriglobia</taxon>
        <taxon>Terriglobales</taxon>
        <taxon>Acidobacteriaceae</taxon>
        <taxon>Silvibacterium</taxon>
    </lineage>
</organism>